<feature type="chain" id="PRO_5040965421" evidence="3">
    <location>
        <begin position="28"/>
        <end position="2109"/>
    </location>
</feature>
<keyword evidence="3" id="KW-0732">Signal</keyword>
<accession>A0A9X8D878</accession>
<feature type="domain" description="Teneurin-like YD-shell" evidence="5">
    <location>
        <begin position="951"/>
        <end position="1338"/>
    </location>
</feature>
<dbReference type="NCBIfam" id="TIGR01643">
    <property type="entry name" value="YD_repeat_2x"/>
    <property type="match status" value="3"/>
</dbReference>
<evidence type="ECO:0000256" key="1">
    <source>
        <dbReference type="ARBA" id="ARBA00022737"/>
    </source>
</evidence>
<dbReference type="InterPro" id="IPR050708">
    <property type="entry name" value="T6SS_VgrG/RHS"/>
</dbReference>
<dbReference type="EMBL" id="QXMN01000005">
    <property type="protein sequence ID" value="RIX83200.1"/>
    <property type="molecule type" value="Genomic_DNA"/>
</dbReference>
<sequence>MFKVKATRTLVSGLCVGVLAASGLASAQMQGGLQRVTPQSSTTSAVRVGISVAAQQGGATSTARTASVGSPVQFVSGKPALQYRPEDLPGSNDPIRREASQAASARSASPSAQSFVPAPGTIRANMPPVSGVDAQRVLQTRTFPANLNQGVPSVSTVSSDLSKASASQTSAMRIGGDGSPQGPASIAELARSLRNNPDLIYQYVRNNIEFYPLFGVQKGALGTVLDNQGTAYDQAMLMVELLRASGYTANYVQGVIKVTAAQLKEWYGIETSNVCGVIGLIGQSQIPLYEINATTAGSCPGLSAAMTDVSIEHIWVKVNIGGTNYVFDPSYKPHTLKTGIDLDNAIAYSRGVYLTSAYTDANVSDGFYAQNINRTNIRNNLTAYANKLATYLRANKPAATLDDVIGGKNIVPFYDVLRQTALPYQNTGWVANEISAIPSNYKPTLRIQYQGIDQTYTSDAIYGKRLTITYNASNQPILKLDGVAVGSPGTAATAGTYTTINFTVTHNAYAAGSSSNQSFSQRLKAGGTNTFLIANAWGPAGRGPVENHRRIQSDLRASGAAETSEPVLGSTLAMLGAQWLAQSTHNAHINERLSGAVILHQHQVGIAGFLNNAYVDLPGSMVTVANPAGQTDKESAAFTNWAMHQSILESTVVQQTTGVSAVSTVKIIDMAVEAGQTIYDATSSIYAESIRPRLDACAPFLAVFDSHIAAGQRLILPTRCDNGEGNWHGAGYFTIGSGLYLGSIVSDGLSGGLATASQTPLLANVFSGTAMIATPGLIPNSGTYYNDPIDMVSGAFLYDHEDINVGVGSFPQSLSFRRLYSSSLRTQNGPMGKGWTHNFNASVAVNSDGFQAMGEDSALDAVGTLVEQKISYDLMLNPARPIGQLVVAAVGQRWFGDQLVNNTVIVKQGLNGEVFVKLPDGTYNPPPGNSAKLTKNADGTYSYQTVNKAMLKFNAAGKAEAFTDSSGLQLKYAYTGADLASVTNSLGRALTFTNSGGKITQVGDGTRTVKFVYDANSNLTTFTDSLAQNTTYGYGLVGQMTKLFYPSFPTVAAVTNVYDTLGRVKTQTNARGKLYDYYFAGSRTEEVGPGGVAKTNYIDASGNVIQSSTPVGNWTVNTYDGHSRLLTKLLPEGNYNQYAYDDATCASVDKRCTHNVKTITSVGKSGSGLPNRVQSFAYETAFNKVATATDARGKVTSYTYTAQGLPLAVTSPVDAAGVAPQTSYTYVAYTPTGFATFYLPATQTVKTTSANSVITATTYNTANKYVPATSVVDFGTGKLDLTSTFTFDATGNLTVANGPRTDVTDTVTTAYDAGRRAIQVTDAAGKLTKTTYDKDGRPTITGAQIGTQWLVSCSRYSETGKVTRAWGPALTAAATTCPTEAAPVPITDTAYDDLDRAFRTTQFVAAADGGNRVTETVYNADDTVQIVKKAVGTALVQNYATYTYTPNGNLDSSKDAKNNLTVYLYDGFDRLSKTHYPLPATVNLANANDYEQNTYDPNGNVTAIRKRSGQSVTQTWDNLNRLTARTYPTTADNVSFGYDLRGLRTLAQYANGSHAITYAWDNAGRQLSTTAGGKTLAYQYDLAGNRIRTTWPDAFYTTTSYDALNRPGIIKENGSVNLATYAYDDLSRRTTVTLGNSTTVQRTYDTQGAMATLKNFLSSTAQEVQYTYVRNQIRELKSVTWSNNIYQWAGAAPGTQSYAANGLNQYTTAAGASLTYDTNGNLKTDGTWTYGYDLDNRLKTASKTVAPAVSAALAYDAEGRLRQTAIGANTINLLYDNMALVAEYNAAGAVVLRKYVHGPGLDEPIVWYEGTTVAAKNWLYTDHLGSIVATANGAGASTAAYTYGPFGEPNVATGLRFRYTGQQLVNELGLYYYKARFYSPKLGRFLQVDPIGYKDDQNLYAYVKNNSSNAIDRSGKYAEVLTSGNSVTINLPVMWMGEGATPAAIAAYTQAIQQTWSNCTCGAYGVTLNVTAVAPGTPRDKFNIIEVGPRNNSVNKGNAFASAVGGSYAKLNPFTGVGDAFNLYSAAHEAGHLMGLPDAYAYEGDSYGVAPGLPLPQYGSNIMGNAAGKPDEQDISNIKFLNSIGFKQGNGIYPSPPVGGLGSGSGLFK</sequence>
<dbReference type="PRINTS" id="PR00394">
    <property type="entry name" value="RHSPROTEIN"/>
</dbReference>
<feature type="signal peptide" evidence="3">
    <location>
        <begin position="1"/>
        <end position="27"/>
    </location>
</feature>
<protein>
    <submittedName>
        <fullName evidence="6">RHS repeat protein</fullName>
    </submittedName>
</protein>
<dbReference type="Gene3D" id="3.10.620.30">
    <property type="match status" value="1"/>
</dbReference>
<evidence type="ECO:0000313" key="6">
    <source>
        <dbReference type="EMBL" id="RIX83200.1"/>
    </source>
</evidence>
<dbReference type="Pfam" id="PF20148">
    <property type="entry name" value="DUF6531"/>
    <property type="match status" value="1"/>
</dbReference>
<feature type="region of interest" description="Disordered" evidence="2">
    <location>
        <begin position="80"/>
        <end position="127"/>
    </location>
</feature>
<dbReference type="PANTHER" id="PTHR32305">
    <property type="match status" value="1"/>
</dbReference>
<dbReference type="PANTHER" id="PTHR32305:SF15">
    <property type="entry name" value="PROTEIN RHSA-RELATED"/>
    <property type="match status" value="1"/>
</dbReference>
<evidence type="ECO:0000259" key="5">
    <source>
        <dbReference type="Pfam" id="PF25023"/>
    </source>
</evidence>
<dbReference type="Gene3D" id="2.180.10.10">
    <property type="entry name" value="RHS repeat-associated core"/>
    <property type="match status" value="3"/>
</dbReference>
<evidence type="ECO:0000259" key="4">
    <source>
        <dbReference type="Pfam" id="PF20148"/>
    </source>
</evidence>
<keyword evidence="1" id="KW-0677">Repeat</keyword>
<evidence type="ECO:0000256" key="2">
    <source>
        <dbReference type="SAM" id="MobiDB-lite"/>
    </source>
</evidence>
<dbReference type="InterPro" id="IPR056823">
    <property type="entry name" value="TEN-like_YD-shell"/>
</dbReference>
<feature type="compositionally biased region" description="Low complexity" evidence="2">
    <location>
        <begin position="100"/>
        <end position="114"/>
    </location>
</feature>
<gene>
    <name evidence="6" type="ORF">D3H34_07125</name>
</gene>
<organism evidence="6 7">
    <name type="scientific">Acidovorax cavernicola</name>
    <dbReference type="NCBI Taxonomy" id="1675792"/>
    <lineage>
        <taxon>Bacteria</taxon>
        <taxon>Pseudomonadati</taxon>
        <taxon>Pseudomonadota</taxon>
        <taxon>Betaproteobacteria</taxon>
        <taxon>Burkholderiales</taxon>
        <taxon>Comamonadaceae</taxon>
        <taxon>Acidovorax</taxon>
    </lineage>
</organism>
<dbReference type="InterPro" id="IPR031325">
    <property type="entry name" value="RHS_repeat"/>
</dbReference>
<reference evidence="6 7" key="1">
    <citation type="submission" date="2018-09" db="EMBL/GenBank/DDBJ databases">
        <title>Acidovorax cavernicola nov. sp. isolated from Gruta de las Maravillas (Aracena, Spain).</title>
        <authorList>
            <person name="Jurado V."/>
            <person name="Gutierrez-Patricio S."/>
            <person name="Gonzalez-Pimentel J.L."/>
            <person name="Miller A.Z."/>
            <person name="Laiz L."/>
            <person name="Saiz-Jimenez C."/>
        </authorList>
    </citation>
    <scope>NUCLEOTIDE SEQUENCE [LARGE SCALE GENOMIC DNA]</scope>
    <source>
        <strain evidence="6 7">1011MAR4D40.2</strain>
    </source>
</reference>
<dbReference type="InterPro" id="IPR006530">
    <property type="entry name" value="YD"/>
</dbReference>
<dbReference type="InterPro" id="IPR022385">
    <property type="entry name" value="Rhs_assc_core"/>
</dbReference>
<dbReference type="InterPro" id="IPR045351">
    <property type="entry name" value="DUF6531"/>
</dbReference>
<comment type="caution">
    <text evidence="6">The sequence shown here is derived from an EMBL/GenBank/DDBJ whole genome shotgun (WGS) entry which is preliminary data.</text>
</comment>
<feature type="domain" description="DUF6531" evidence="4">
    <location>
        <begin position="787"/>
        <end position="856"/>
    </location>
</feature>
<keyword evidence="7" id="KW-1185">Reference proteome</keyword>
<dbReference type="InterPro" id="IPR038765">
    <property type="entry name" value="Papain-like_cys_pep_sf"/>
</dbReference>
<name>A0A9X8D878_9BURK</name>
<evidence type="ECO:0000256" key="3">
    <source>
        <dbReference type="SAM" id="SignalP"/>
    </source>
</evidence>
<dbReference type="Pfam" id="PF05593">
    <property type="entry name" value="RHS_repeat"/>
    <property type="match status" value="1"/>
</dbReference>
<dbReference type="SUPFAM" id="SSF54001">
    <property type="entry name" value="Cysteine proteinases"/>
    <property type="match status" value="1"/>
</dbReference>
<dbReference type="RefSeq" id="WP_119552743.1">
    <property type="nucleotide sequence ID" value="NZ_QXMN01000005.1"/>
</dbReference>
<dbReference type="Proteomes" id="UP000265619">
    <property type="component" value="Unassembled WGS sequence"/>
</dbReference>
<evidence type="ECO:0000313" key="7">
    <source>
        <dbReference type="Proteomes" id="UP000265619"/>
    </source>
</evidence>
<proteinExistence type="predicted"/>
<dbReference type="Pfam" id="PF25023">
    <property type="entry name" value="TEN_YD-shell"/>
    <property type="match status" value="1"/>
</dbReference>
<dbReference type="NCBIfam" id="TIGR03696">
    <property type="entry name" value="Rhs_assc_core"/>
    <property type="match status" value="1"/>
</dbReference>
<dbReference type="OrthoDB" id="8552614at2"/>